<feature type="domain" description="Glycoside hydrolase family 20 catalytic" evidence="6">
    <location>
        <begin position="1"/>
        <end position="181"/>
    </location>
</feature>
<dbReference type="GO" id="GO:0016020">
    <property type="term" value="C:membrane"/>
    <property type="evidence" value="ECO:0007669"/>
    <property type="project" value="TreeGrafter"/>
</dbReference>
<evidence type="ECO:0000256" key="5">
    <source>
        <dbReference type="PIRSR" id="PIRSR625705-1"/>
    </source>
</evidence>
<dbReference type="InterPro" id="IPR015883">
    <property type="entry name" value="Glyco_hydro_20_cat"/>
</dbReference>
<dbReference type="InterPro" id="IPR017853">
    <property type="entry name" value="GH"/>
</dbReference>
<dbReference type="EC" id="3.2.1.52" evidence="3"/>
<keyword evidence="4" id="KW-0378">Hydrolase</keyword>
<dbReference type="GO" id="GO:0005975">
    <property type="term" value="P:carbohydrate metabolic process"/>
    <property type="evidence" value="ECO:0007669"/>
    <property type="project" value="InterPro"/>
</dbReference>
<dbReference type="PANTHER" id="PTHR22600:SF21">
    <property type="entry name" value="BETA-HEXOSAMINIDASE A"/>
    <property type="match status" value="1"/>
</dbReference>
<evidence type="ECO:0000313" key="7">
    <source>
        <dbReference type="EMBL" id="PIK42112.1"/>
    </source>
</evidence>
<dbReference type="Pfam" id="PF00728">
    <property type="entry name" value="Glyco_hydro_20"/>
    <property type="match status" value="1"/>
</dbReference>
<accession>A0A2G8K288</accession>
<dbReference type="PANTHER" id="PTHR22600">
    <property type="entry name" value="BETA-HEXOSAMINIDASE"/>
    <property type="match status" value="1"/>
</dbReference>
<evidence type="ECO:0000259" key="6">
    <source>
        <dbReference type="Pfam" id="PF00728"/>
    </source>
</evidence>
<evidence type="ECO:0000256" key="1">
    <source>
        <dbReference type="ARBA" id="ARBA00001231"/>
    </source>
</evidence>
<comment type="similarity">
    <text evidence="2">Belongs to the glycosyl hydrolase 20 family.</text>
</comment>
<dbReference type="PRINTS" id="PR00738">
    <property type="entry name" value="GLHYDRLASE20"/>
</dbReference>
<feature type="active site" description="Proton donor" evidence="5">
    <location>
        <position position="19"/>
    </location>
</feature>
<reference evidence="7 8" key="1">
    <citation type="journal article" date="2017" name="PLoS Biol.">
        <title>The sea cucumber genome provides insights into morphological evolution and visceral regeneration.</title>
        <authorList>
            <person name="Zhang X."/>
            <person name="Sun L."/>
            <person name="Yuan J."/>
            <person name="Sun Y."/>
            <person name="Gao Y."/>
            <person name="Zhang L."/>
            <person name="Li S."/>
            <person name="Dai H."/>
            <person name="Hamel J.F."/>
            <person name="Liu C."/>
            <person name="Yu Y."/>
            <person name="Liu S."/>
            <person name="Lin W."/>
            <person name="Guo K."/>
            <person name="Jin S."/>
            <person name="Xu P."/>
            <person name="Storey K.B."/>
            <person name="Huan P."/>
            <person name="Zhang T."/>
            <person name="Zhou Y."/>
            <person name="Zhang J."/>
            <person name="Lin C."/>
            <person name="Li X."/>
            <person name="Xing L."/>
            <person name="Huo D."/>
            <person name="Sun M."/>
            <person name="Wang L."/>
            <person name="Mercier A."/>
            <person name="Li F."/>
            <person name="Yang H."/>
            <person name="Xiang J."/>
        </authorList>
    </citation>
    <scope>NUCLEOTIDE SEQUENCE [LARGE SCALE GENOMIC DNA]</scope>
    <source>
        <strain evidence="7">Shaxun</strain>
        <tissue evidence="7">Muscle</tissue>
    </source>
</reference>
<dbReference type="Gene3D" id="3.20.20.80">
    <property type="entry name" value="Glycosidases"/>
    <property type="match status" value="1"/>
</dbReference>
<evidence type="ECO:0000256" key="2">
    <source>
        <dbReference type="ARBA" id="ARBA00006285"/>
    </source>
</evidence>
<evidence type="ECO:0000256" key="4">
    <source>
        <dbReference type="ARBA" id="ARBA00022801"/>
    </source>
</evidence>
<comment type="catalytic activity">
    <reaction evidence="1">
        <text>Hydrolysis of terminal non-reducing N-acetyl-D-hexosamine residues in N-acetyl-beta-D-hexosaminides.</text>
        <dbReference type="EC" id="3.2.1.52"/>
    </reaction>
</comment>
<evidence type="ECO:0000256" key="3">
    <source>
        <dbReference type="ARBA" id="ARBA00012663"/>
    </source>
</evidence>
<evidence type="ECO:0000313" key="8">
    <source>
        <dbReference type="Proteomes" id="UP000230750"/>
    </source>
</evidence>
<dbReference type="InterPro" id="IPR025705">
    <property type="entry name" value="Beta_hexosaminidase_sua/sub"/>
</dbReference>
<protein>
    <recommendedName>
        <fullName evidence="3">beta-N-acetylhexosaminidase</fullName>
        <ecNumber evidence="3">3.2.1.52</ecNumber>
    </recommendedName>
</protein>
<sequence>MQEITSVFPDHYIHLGGDEVNFKCWQSNPQITDFMKAQGFGSDYSKLEEYYEQKLLDIMSDLNSGYAVWQEVIDNNVKVRSDTVVEVWKTPYPGEMSAVTKKGYRTILSTPWYLNYLKSPYSNDWKDFYVIDPLLFNGTDAQKKLVIGGEVCMWGEFVDGTNLIPRLWPRASAVSERLWSPQSVTSLDDAKIRIAEHRCRMVRRGLQVQPITGPGFCRDEF</sequence>
<dbReference type="GO" id="GO:0005764">
    <property type="term" value="C:lysosome"/>
    <property type="evidence" value="ECO:0007669"/>
    <property type="project" value="TreeGrafter"/>
</dbReference>
<dbReference type="STRING" id="307972.A0A2G8K288"/>
<dbReference type="GO" id="GO:0006689">
    <property type="term" value="P:ganglioside catabolic process"/>
    <property type="evidence" value="ECO:0007669"/>
    <property type="project" value="TreeGrafter"/>
</dbReference>
<keyword evidence="8" id="KW-1185">Reference proteome</keyword>
<dbReference type="SUPFAM" id="SSF51445">
    <property type="entry name" value="(Trans)glycosidases"/>
    <property type="match status" value="1"/>
</dbReference>
<gene>
    <name evidence="7" type="ORF">BSL78_21021</name>
</gene>
<dbReference type="GO" id="GO:0030203">
    <property type="term" value="P:glycosaminoglycan metabolic process"/>
    <property type="evidence" value="ECO:0007669"/>
    <property type="project" value="TreeGrafter"/>
</dbReference>
<name>A0A2G8K288_STIJA</name>
<comment type="caution">
    <text evidence="7">The sequence shown here is derived from an EMBL/GenBank/DDBJ whole genome shotgun (WGS) entry which is preliminary data.</text>
</comment>
<dbReference type="AlphaFoldDB" id="A0A2G8K288"/>
<dbReference type="EMBL" id="MRZV01000960">
    <property type="protein sequence ID" value="PIK42112.1"/>
    <property type="molecule type" value="Genomic_DNA"/>
</dbReference>
<organism evidence="7 8">
    <name type="scientific">Stichopus japonicus</name>
    <name type="common">Sea cucumber</name>
    <dbReference type="NCBI Taxonomy" id="307972"/>
    <lineage>
        <taxon>Eukaryota</taxon>
        <taxon>Metazoa</taxon>
        <taxon>Echinodermata</taxon>
        <taxon>Eleutherozoa</taxon>
        <taxon>Echinozoa</taxon>
        <taxon>Holothuroidea</taxon>
        <taxon>Aspidochirotacea</taxon>
        <taxon>Aspidochirotida</taxon>
        <taxon>Stichopodidae</taxon>
        <taxon>Apostichopus</taxon>
    </lineage>
</organism>
<dbReference type="Proteomes" id="UP000230750">
    <property type="component" value="Unassembled WGS sequence"/>
</dbReference>
<dbReference type="OrthoDB" id="10054973at2759"/>
<proteinExistence type="inferred from homology"/>
<dbReference type="GO" id="GO:0004563">
    <property type="term" value="F:beta-N-acetylhexosaminidase activity"/>
    <property type="evidence" value="ECO:0007669"/>
    <property type="project" value="UniProtKB-EC"/>
</dbReference>